<dbReference type="SUPFAM" id="SSF49785">
    <property type="entry name" value="Galactose-binding domain-like"/>
    <property type="match status" value="1"/>
</dbReference>
<dbReference type="Gene3D" id="2.60.120.260">
    <property type="entry name" value="Galactose-binding domain-like"/>
    <property type="match status" value="1"/>
</dbReference>
<evidence type="ECO:0000313" key="1">
    <source>
        <dbReference type="EMBL" id="CAO81213.1"/>
    </source>
</evidence>
<dbReference type="Pfam" id="PF14885">
    <property type="entry name" value="GHL15"/>
    <property type="match status" value="1"/>
</dbReference>
<dbReference type="InterPro" id="IPR008979">
    <property type="entry name" value="Galactose-bd-like_sf"/>
</dbReference>
<dbReference type="Gene3D" id="2.60.40.10">
    <property type="entry name" value="Immunoglobulins"/>
    <property type="match status" value="1"/>
</dbReference>
<dbReference type="KEGG" id="caci:CLOAM1359"/>
<dbReference type="InterPro" id="IPR013783">
    <property type="entry name" value="Ig-like_fold"/>
</dbReference>
<dbReference type="Gene3D" id="3.20.20.70">
    <property type="entry name" value="Aldolase class I"/>
    <property type="match status" value="1"/>
</dbReference>
<protein>
    <recommendedName>
        <fullName evidence="3">CBM-cenC domain-containing protein</fullName>
    </recommendedName>
</protein>
<proteinExistence type="predicted"/>
<dbReference type="CAZy" id="CBM4">
    <property type="family name" value="Carbohydrate-Binding Module Family 4"/>
</dbReference>
<name>B0VJV0_CLOAI</name>
<evidence type="ECO:0008006" key="3">
    <source>
        <dbReference type="Google" id="ProtNLM"/>
    </source>
</evidence>
<reference evidence="1 2" key="1">
    <citation type="journal article" date="2008" name="J. Bacteriol.">
        <title>'Candidatus Cloacamonas acidaminovorans': genome sequence reconstruction provides a first glimpse of a new bacterial division.</title>
        <authorList>
            <person name="Pelletier E."/>
            <person name="Kreimeyer A."/>
            <person name="Bocs S."/>
            <person name="Rouy Z."/>
            <person name="Gyapay G."/>
            <person name="Chouari R."/>
            <person name="Riviere D."/>
            <person name="Ganesan A."/>
            <person name="Daegelen P."/>
            <person name="Sghir A."/>
            <person name="Cohen G.N."/>
            <person name="Medigue C."/>
            <person name="Weissenbach J."/>
            <person name="Le Paslier D."/>
        </authorList>
    </citation>
    <scope>NUCLEOTIDE SEQUENCE [LARGE SCALE GENOMIC DNA]</scope>
    <source>
        <strain evidence="2">Evry</strain>
    </source>
</reference>
<evidence type="ECO:0000313" key="2">
    <source>
        <dbReference type="Proteomes" id="UP000002019"/>
    </source>
</evidence>
<organism evidence="1 2">
    <name type="scientific">Cloacimonas acidaminovorans (strain Evry)</name>
    <dbReference type="NCBI Taxonomy" id="459349"/>
    <lineage>
        <taxon>Bacteria</taxon>
        <taxon>Pseudomonadati</taxon>
        <taxon>Candidatus Cloacimonadota</taxon>
        <taxon>Candidatus Cloacimonadia</taxon>
        <taxon>Candidatus Cloacimonadales</taxon>
        <taxon>Candidatus Cloacimonadaceae</taxon>
        <taxon>Candidatus Cloacimonas</taxon>
    </lineage>
</organism>
<dbReference type="InterPro" id="IPR029455">
    <property type="entry name" value="GHL15"/>
</dbReference>
<dbReference type="InterPro" id="IPR013785">
    <property type="entry name" value="Aldolase_TIM"/>
</dbReference>
<gene>
    <name evidence="1" type="ordered locus">CLOAM1359</name>
</gene>
<accession>B0VJV0</accession>
<keyword evidence="2" id="KW-1185">Reference proteome</keyword>
<dbReference type="AlphaFoldDB" id="B0VJV0"/>
<dbReference type="Proteomes" id="UP000002019">
    <property type="component" value="Chromosome"/>
</dbReference>
<dbReference type="RefSeq" id="WP_015425071.1">
    <property type="nucleotide sequence ID" value="NC_020449.1"/>
</dbReference>
<sequence>MQKKGFKLLFCFFLMIFFNLCIIKPLEGISYPRTFNYYLDNFSQSQNSILVPALAQYDFLVLDMEMGEVNPQALSEIRSINPNIKILAYMTVEEITTNYCYPGTHPLRHQLQNEIQASWWLKTANSQNVSFWQGTWMLNCTPCCPEVNGKKWTSYFSSFITNEILSNSLWDGFFADCLFASVSWINSSIDCNNDSIIDDPQWLDAQWKLGIENFLTQLRQYNPNKLIVGNGNYYLWDNLNGMMFEELEGGNSNFGFNLSWAQFFYYQQFLDTFNQYPVCNLVIARQPNDNPYNYQHMRLILTATLMGSAYFGIDKGPDDHSDTWWYDEYNVDLGQPLESGQILGENPLYNGSFANLNYWQTEVHYPLNPSNSFLLGNEGGNTYAECHINNTDGVNWHYALKQDNNSSLYFLKYEPYLIEFRARADHNRIIQVTVSENFGNYNWLTSAITVELTTEWQNYTFIVTSMNTANLTPNQIRFIFFMGQENGTVCIDDVSIKHININRILKREFENGIVLCNPTSTSKTINLTRTYYHFEGSQAPQINNGLPCTSVNLPAYDGVILLSTPPQPLESPIVTINKTPEGILLNWQPVSGATSYRILRSDDPYTGFENIATITNTNFLDVLSNRKFYKVIAIP</sequence>
<dbReference type="EMBL" id="CU466930">
    <property type="protein sequence ID" value="CAO81213.1"/>
    <property type="molecule type" value="Genomic_DNA"/>
</dbReference>
<dbReference type="OrthoDB" id="4453085at2"/>
<dbReference type="HOGENOM" id="CLU_430676_0_0_0"/>